<dbReference type="PROSITE" id="PS01040">
    <property type="entry name" value="SBP_BACTERIAL_5"/>
    <property type="match status" value="1"/>
</dbReference>
<keyword evidence="3 4" id="KW-0732">Signal</keyword>
<dbReference type="GO" id="GO:0015833">
    <property type="term" value="P:peptide transport"/>
    <property type="evidence" value="ECO:0007669"/>
    <property type="project" value="TreeGrafter"/>
</dbReference>
<gene>
    <name evidence="6" type="ORF">SAMN05660686_03248</name>
</gene>
<sequence>MSKFSPAWALGMLAAVTLTAPASFADTPKDTLVIAATIDDIVSLDPAEAFEFSGGDLLRNTYDHLVEFNPLDLAAGYQPGLAESWTVSEDGKTFTFKIRDGIKFQSGNPVTAEDAEFSLRRAVLLEKTPSFILTQFGFTKDNIEDTIKATDASTLVITTDKVYAQSFVLNCLTATIGSIVDKKVAMEHEKDGDFGYEWLKTNTAGSGAYALKSWKANESYVLDVNPDYWRATPAMKRVFVRHIAESASQRLLLEKGDIDVARNLTPEDIAAVAANGDLKVDEDLRGRIVYMSLNQKKAPLNDPKVIEAVKWAVDYTGMTETILRGQYRVHQAFLPLTYLGELKDQPYTLDIAKAKALLAEAGHADDVAVKINVRNEPSYMAMAQAIQGSLTEAGITVELTPMTGKQSLGEYRAREHDIYLGAWGPDYPDPHTNADTFAHNPNNADEAKLTGKLAWRNSWDIPEMTKQTEAAVQEADRDKRAEMYRAIQKEHQMTSPFVVMFQKIEQTGLRKDVENLVTGSAISAVYYWTVTK</sequence>
<organism evidence="6 7">
    <name type="scientific">Thalassobaculum litoreum DSM 18839</name>
    <dbReference type="NCBI Taxonomy" id="1123362"/>
    <lineage>
        <taxon>Bacteria</taxon>
        <taxon>Pseudomonadati</taxon>
        <taxon>Pseudomonadota</taxon>
        <taxon>Alphaproteobacteria</taxon>
        <taxon>Rhodospirillales</taxon>
        <taxon>Thalassobaculaceae</taxon>
        <taxon>Thalassobaculum</taxon>
    </lineage>
</organism>
<dbReference type="PANTHER" id="PTHR30290:SF34">
    <property type="entry name" value="ABC TRANSPORTER, PERIPLASMIC OLIGO-PEPTIDE BINDING PROTEIN, PUTATIVE-RELATED"/>
    <property type="match status" value="1"/>
</dbReference>
<evidence type="ECO:0000313" key="6">
    <source>
        <dbReference type="EMBL" id="SDG05722.1"/>
    </source>
</evidence>
<protein>
    <submittedName>
        <fullName evidence="6">Peptide/nickel transport system substrate-binding protein</fullName>
    </submittedName>
</protein>
<dbReference type="EMBL" id="FNBW01000009">
    <property type="protein sequence ID" value="SDG05722.1"/>
    <property type="molecule type" value="Genomic_DNA"/>
</dbReference>
<evidence type="ECO:0000259" key="5">
    <source>
        <dbReference type="Pfam" id="PF00496"/>
    </source>
</evidence>
<dbReference type="GO" id="GO:1904680">
    <property type="term" value="F:peptide transmembrane transporter activity"/>
    <property type="evidence" value="ECO:0007669"/>
    <property type="project" value="TreeGrafter"/>
</dbReference>
<dbReference type="RefSeq" id="WP_093151796.1">
    <property type="nucleotide sequence ID" value="NZ_FNBW01000009.1"/>
</dbReference>
<dbReference type="Gene3D" id="3.40.190.10">
    <property type="entry name" value="Periplasmic binding protein-like II"/>
    <property type="match status" value="1"/>
</dbReference>
<evidence type="ECO:0000256" key="1">
    <source>
        <dbReference type="ARBA" id="ARBA00004418"/>
    </source>
</evidence>
<dbReference type="InterPro" id="IPR000914">
    <property type="entry name" value="SBP_5_dom"/>
</dbReference>
<dbReference type="GO" id="GO:0043190">
    <property type="term" value="C:ATP-binding cassette (ABC) transporter complex"/>
    <property type="evidence" value="ECO:0007669"/>
    <property type="project" value="InterPro"/>
</dbReference>
<dbReference type="SUPFAM" id="SSF53850">
    <property type="entry name" value="Periplasmic binding protein-like II"/>
    <property type="match status" value="1"/>
</dbReference>
<dbReference type="InterPro" id="IPR039424">
    <property type="entry name" value="SBP_5"/>
</dbReference>
<dbReference type="CDD" id="cd08512">
    <property type="entry name" value="PBP2_NikA_DppA_OppA_like_7"/>
    <property type="match status" value="1"/>
</dbReference>
<evidence type="ECO:0000256" key="4">
    <source>
        <dbReference type="SAM" id="SignalP"/>
    </source>
</evidence>
<reference evidence="6 7" key="1">
    <citation type="submission" date="2016-10" db="EMBL/GenBank/DDBJ databases">
        <authorList>
            <person name="Varghese N."/>
            <person name="Submissions S."/>
        </authorList>
    </citation>
    <scope>NUCLEOTIDE SEQUENCE [LARGE SCALE GENOMIC DNA]</scope>
    <source>
        <strain evidence="6 7">DSM 18839</strain>
    </source>
</reference>
<dbReference type="InterPro" id="IPR023765">
    <property type="entry name" value="SBP_5_CS"/>
</dbReference>
<proteinExistence type="inferred from homology"/>
<evidence type="ECO:0000256" key="3">
    <source>
        <dbReference type="ARBA" id="ARBA00022729"/>
    </source>
</evidence>
<dbReference type="PANTHER" id="PTHR30290">
    <property type="entry name" value="PERIPLASMIC BINDING COMPONENT OF ABC TRANSPORTER"/>
    <property type="match status" value="1"/>
</dbReference>
<dbReference type="Proteomes" id="UP000198615">
    <property type="component" value="Unassembled WGS sequence"/>
</dbReference>
<feature type="chain" id="PRO_5034179602" evidence="4">
    <location>
        <begin position="26"/>
        <end position="532"/>
    </location>
</feature>
<dbReference type="OrthoDB" id="9803988at2"/>
<dbReference type="Gene3D" id="3.10.105.10">
    <property type="entry name" value="Dipeptide-binding Protein, Domain 3"/>
    <property type="match status" value="1"/>
</dbReference>
<dbReference type="AlphaFoldDB" id="A0A8G2BJJ8"/>
<comment type="caution">
    <text evidence="6">The sequence shown here is derived from an EMBL/GenBank/DDBJ whole genome shotgun (WGS) entry which is preliminary data.</text>
</comment>
<comment type="subcellular location">
    <subcellularLocation>
        <location evidence="1">Periplasm</location>
    </subcellularLocation>
</comment>
<accession>A0A8G2BJJ8</accession>
<feature type="signal peptide" evidence="4">
    <location>
        <begin position="1"/>
        <end position="25"/>
    </location>
</feature>
<evidence type="ECO:0000256" key="2">
    <source>
        <dbReference type="ARBA" id="ARBA00005695"/>
    </source>
</evidence>
<feature type="domain" description="Solute-binding protein family 5" evidence="5">
    <location>
        <begin position="77"/>
        <end position="444"/>
    </location>
</feature>
<evidence type="ECO:0000313" key="7">
    <source>
        <dbReference type="Proteomes" id="UP000198615"/>
    </source>
</evidence>
<dbReference type="InterPro" id="IPR030678">
    <property type="entry name" value="Peptide/Ni-bd"/>
</dbReference>
<dbReference type="PIRSF" id="PIRSF002741">
    <property type="entry name" value="MppA"/>
    <property type="match status" value="1"/>
</dbReference>
<dbReference type="Gene3D" id="3.90.76.10">
    <property type="entry name" value="Dipeptide-binding Protein, Domain 1"/>
    <property type="match status" value="1"/>
</dbReference>
<keyword evidence="7" id="KW-1185">Reference proteome</keyword>
<dbReference type="Pfam" id="PF00496">
    <property type="entry name" value="SBP_bac_5"/>
    <property type="match status" value="1"/>
</dbReference>
<name>A0A8G2BJJ8_9PROT</name>
<dbReference type="GO" id="GO:0030288">
    <property type="term" value="C:outer membrane-bounded periplasmic space"/>
    <property type="evidence" value="ECO:0007669"/>
    <property type="project" value="UniProtKB-ARBA"/>
</dbReference>
<comment type="similarity">
    <text evidence="2">Belongs to the bacterial solute-binding protein 5 family.</text>
</comment>